<sequence>MLKYSKTDLELWQSVRHDDQTAFDLLFDRYWISLYKTAHYYLDDDEVCAEAVNDVFVSIWNRRKELKITSFSNFMQTSVRFQIYKRRKAVKLEIVFKEDIVIEGRHESNEGETRIRQSEIDNLLSNHLDQLPKRCQEIFELSRFDNLSNSEIAERLNISKRTVENQLALAVKHLKGCLKHIYLLVFFYFM</sequence>
<dbReference type="GO" id="GO:0016987">
    <property type="term" value="F:sigma factor activity"/>
    <property type="evidence" value="ECO:0007669"/>
    <property type="project" value="UniProtKB-KW"/>
</dbReference>
<dbReference type="Pfam" id="PF08281">
    <property type="entry name" value="Sigma70_r4_2"/>
    <property type="match status" value="1"/>
</dbReference>
<dbReference type="GO" id="GO:0003677">
    <property type="term" value="F:DNA binding"/>
    <property type="evidence" value="ECO:0007669"/>
    <property type="project" value="InterPro"/>
</dbReference>
<evidence type="ECO:0000256" key="3">
    <source>
        <dbReference type="ARBA" id="ARBA00023082"/>
    </source>
</evidence>
<comment type="similarity">
    <text evidence="1">Belongs to the sigma-70 factor family. ECF subfamily.</text>
</comment>
<dbReference type="Proteomes" id="UP000198942">
    <property type="component" value="Unassembled WGS sequence"/>
</dbReference>
<dbReference type="PANTHER" id="PTHR43133:SF46">
    <property type="entry name" value="RNA POLYMERASE SIGMA-70 FACTOR ECF SUBFAMILY"/>
    <property type="match status" value="1"/>
</dbReference>
<evidence type="ECO:0000313" key="7">
    <source>
        <dbReference type="Proteomes" id="UP000198942"/>
    </source>
</evidence>
<organism evidence="6 7">
    <name type="scientific">Mucilaginibacter gossypiicola</name>
    <dbReference type="NCBI Taxonomy" id="551995"/>
    <lineage>
        <taxon>Bacteria</taxon>
        <taxon>Pseudomonadati</taxon>
        <taxon>Bacteroidota</taxon>
        <taxon>Sphingobacteriia</taxon>
        <taxon>Sphingobacteriales</taxon>
        <taxon>Sphingobacteriaceae</taxon>
        <taxon>Mucilaginibacter</taxon>
    </lineage>
</organism>
<keyword evidence="2" id="KW-0805">Transcription regulation</keyword>
<dbReference type="NCBIfam" id="TIGR02937">
    <property type="entry name" value="sigma70-ECF"/>
    <property type="match status" value="1"/>
</dbReference>
<dbReference type="STRING" id="551995.SAMN05192574_10778"/>
<evidence type="ECO:0000259" key="5">
    <source>
        <dbReference type="Pfam" id="PF08281"/>
    </source>
</evidence>
<dbReference type="RefSeq" id="WP_091214082.1">
    <property type="nucleotide sequence ID" value="NZ_FOCL01000007.1"/>
</dbReference>
<dbReference type="AlphaFoldDB" id="A0A1H8NSJ6"/>
<evidence type="ECO:0000256" key="1">
    <source>
        <dbReference type="ARBA" id="ARBA00010641"/>
    </source>
</evidence>
<evidence type="ECO:0000256" key="2">
    <source>
        <dbReference type="ARBA" id="ARBA00023015"/>
    </source>
</evidence>
<dbReference type="InterPro" id="IPR036388">
    <property type="entry name" value="WH-like_DNA-bd_sf"/>
</dbReference>
<dbReference type="InterPro" id="IPR013249">
    <property type="entry name" value="RNA_pol_sigma70_r4_t2"/>
</dbReference>
<dbReference type="InterPro" id="IPR039425">
    <property type="entry name" value="RNA_pol_sigma-70-like"/>
</dbReference>
<evidence type="ECO:0000256" key="4">
    <source>
        <dbReference type="ARBA" id="ARBA00023163"/>
    </source>
</evidence>
<gene>
    <name evidence="6" type="ORF">SAMN05192574_10778</name>
</gene>
<dbReference type="OrthoDB" id="665981at2"/>
<proteinExistence type="inferred from homology"/>
<accession>A0A1H8NSJ6</accession>
<dbReference type="InterPro" id="IPR013324">
    <property type="entry name" value="RNA_pol_sigma_r3/r4-like"/>
</dbReference>
<dbReference type="SUPFAM" id="SSF88946">
    <property type="entry name" value="Sigma2 domain of RNA polymerase sigma factors"/>
    <property type="match status" value="1"/>
</dbReference>
<dbReference type="SUPFAM" id="SSF88659">
    <property type="entry name" value="Sigma3 and sigma4 domains of RNA polymerase sigma factors"/>
    <property type="match status" value="1"/>
</dbReference>
<dbReference type="GO" id="GO:0006352">
    <property type="term" value="P:DNA-templated transcription initiation"/>
    <property type="evidence" value="ECO:0007669"/>
    <property type="project" value="InterPro"/>
</dbReference>
<feature type="domain" description="RNA polymerase sigma factor 70 region 4 type 2" evidence="5">
    <location>
        <begin position="128"/>
        <end position="174"/>
    </location>
</feature>
<dbReference type="Gene3D" id="1.10.10.10">
    <property type="entry name" value="Winged helix-like DNA-binding domain superfamily/Winged helix DNA-binding domain"/>
    <property type="match status" value="1"/>
</dbReference>
<keyword evidence="7" id="KW-1185">Reference proteome</keyword>
<evidence type="ECO:0000313" key="6">
    <source>
        <dbReference type="EMBL" id="SEO32582.1"/>
    </source>
</evidence>
<keyword evidence="4" id="KW-0804">Transcription</keyword>
<dbReference type="Gene3D" id="1.10.1740.10">
    <property type="match status" value="1"/>
</dbReference>
<protein>
    <submittedName>
        <fullName evidence="6">RNA polymerase sigma-70 factor, ECF subfamily</fullName>
    </submittedName>
</protein>
<dbReference type="InterPro" id="IPR013325">
    <property type="entry name" value="RNA_pol_sigma_r2"/>
</dbReference>
<keyword evidence="3" id="KW-0731">Sigma factor</keyword>
<dbReference type="EMBL" id="FOCL01000007">
    <property type="protein sequence ID" value="SEO32582.1"/>
    <property type="molecule type" value="Genomic_DNA"/>
</dbReference>
<reference evidence="7" key="1">
    <citation type="submission" date="2016-10" db="EMBL/GenBank/DDBJ databases">
        <authorList>
            <person name="Varghese N."/>
            <person name="Submissions S."/>
        </authorList>
    </citation>
    <scope>NUCLEOTIDE SEQUENCE [LARGE SCALE GENOMIC DNA]</scope>
    <source>
        <strain evidence="7">Gh-48</strain>
    </source>
</reference>
<dbReference type="InterPro" id="IPR014284">
    <property type="entry name" value="RNA_pol_sigma-70_dom"/>
</dbReference>
<name>A0A1H8NSJ6_9SPHI</name>
<dbReference type="PANTHER" id="PTHR43133">
    <property type="entry name" value="RNA POLYMERASE ECF-TYPE SIGMA FACTO"/>
    <property type="match status" value="1"/>
</dbReference>